<dbReference type="Proteomes" id="UP000053617">
    <property type="component" value="Unassembled WGS sequence"/>
</dbReference>
<proteinExistence type="predicted"/>
<evidence type="ECO:0008006" key="3">
    <source>
        <dbReference type="Google" id="ProtNLM"/>
    </source>
</evidence>
<dbReference type="InterPro" id="IPR024747">
    <property type="entry name" value="Pyridox_Oxase-rel"/>
</dbReference>
<reference evidence="1 2" key="1">
    <citation type="submission" date="2015-01" db="EMBL/GenBank/DDBJ databases">
        <title>The Genome Sequence of Rhinocladiella mackenzie CBS 650.93.</title>
        <authorList>
            <consortium name="The Broad Institute Genomics Platform"/>
            <person name="Cuomo C."/>
            <person name="de Hoog S."/>
            <person name="Gorbushina A."/>
            <person name="Stielow B."/>
            <person name="Teixiera M."/>
            <person name="Abouelleil A."/>
            <person name="Chapman S.B."/>
            <person name="Priest M."/>
            <person name="Young S.K."/>
            <person name="Wortman J."/>
            <person name="Nusbaum C."/>
            <person name="Birren B."/>
        </authorList>
    </citation>
    <scope>NUCLEOTIDE SEQUENCE [LARGE SCALE GENOMIC DNA]</scope>
    <source>
        <strain evidence="1 2">CBS 650.93</strain>
    </source>
</reference>
<gene>
    <name evidence="1" type="ORF">Z518_06307</name>
</gene>
<dbReference type="HOGENOM" id="CLU_067890_0_0_1"/>
<dbReference type="Gene3D" id="2.30.110.10">
    <property type="entry name" value="Electron Transport, Fmn-binding Protein, Chain A"/>
    <property type="match status" value="1"/>
</dbReference>
<dbReference type="AlphaFoldDB" id="A0A0D2J8K8"/>
<name>A0A0D2J8K8_9EURO</name>
<dbReference type="GeneID" id="25294378"/>
<dbReference type="OrthoDB" id="4150923at2759"/>
<dbReference type="InterPro" id="IPR012349">
    <property type="entry name" value="Split_barrel_FMN-bd"/>
</dbReference>
<dbReference type="EMBL" id="KN847478">
    <property type="protein sequence ID" value="KIX05435.1"/>
    <property type="molecule type" value="Genomic_DNA"/>
</dbReference>
<evidence type="ECO:0000313" key="1">
    <source>
        <dbReference type="EMBL" id="KIX05435.1"/>
    </source>
</evidence>
<dbReference type="PANTHER" id="PTHR34071">
    <property type="entry name" value="5-NITROIMIDAZOLE ANTIBIOTICS RESISTANCE PROTEIN, NIMA-FAMILY-RELATED PROTEIN-RELATED"/>
    <property type="match status" value="1"/>
</dbReference>
<dbReference type="STRING" id="1442369.A0A0D2J8K8"/>
<evidence type="ECO:0000313" key="2">
    <source>
        <dbReference type="Proteomes" id="UP000053617"/>
    </source>
</evidence>
<dbReference type="PANTHER" id="PTHR34071:SF2">
    <property type="entry name" value="FLAVIN-NUCLEOTIDE-BINDING PROTEIN"/>
    <property type="match status" value="1"/>
</dbReference>
<dbReference type="SUPFAM" id="SSF50475">
    <property type="entry name" value="FMN-binding split barrel"/>
    <property type="match status" value="1"/>
</dbReference>
<dbReference type="VEuPathDB" id="FungiDB:Z518_06307"/>
<dbReference type="RefSeq" id="XP_013272571.1">
    <property type="nucleotide sequence ID" value="XM_013417117.1"/>
</dbReference>
<accession>A0A0D2J8K8</accession>
<sequence length="305" mass="33817">MIGSPNDRVDDQVVPRRAYEQTTLNYIRVYKHRAHYDFETVHSITDSTLVSHVSFIIHDEDGEDTPITMPLTAVLGRYDDDGDGFSISPDASDAELEQHQKQAMQEGPMEVYLHGNAASMLYKAIKESNRGEVKVCISSTKVDGLVLFPTPNGHSLNYRSATLHGIAALVPDTDVRKKRYAMRLLTNHMFRFRWESTYPVSPAAVDKVKVIQVKIRSAGAKIRTGTIGPFDPHVVSEEDRARIDAKGTGVWSGVVPVFEVLGRPVPSGVSGVGGDERGVKSIEAWREQRNQREKGYAKRVAGAEN</sequence>
<dbReference type="Pfam" id="PF12900">
    <property type="entry name" value="Pyridox_ox_2"/>
    <property type="match status" value="1"/>
</dbReference>
<organism evidence="1 2">
    <name type="scientific">Rhinocladiella mackenziei CBS 650.93</name>
    <dbReference type="NCBI Taxonomy" id="1442369"/>
    <lineage>
        <taxon>Eukaryota</taxon>
        <taxon>Fungi</taxon>
        <taxon>Dikarya</taxon>
        <taxon>Ascomycota</taxon>
        <taxon>Pezizomycotina</taxon>
        <taxon>Eurotiomycetes</taxon>
        <taxon>Chaetothyriomycetidae</taxon>
        <taxon>Chaetothyriales</taxon>
        <taxon>Herpotrichiellaceae</taxon>
        <taxon>Rhinocladiella</taxon>
    </lineage>
</organism>
<keyword evidence="2" id="KW-1185">Reference proteome</keyword>
<protein>
    <recommendedName>
        <fullName evidence="3">Flavin-nucleotide-binding protein</fullName>
    </recommendedName>
</protein>